<dbReference type="Proteomes" id="UP000623269">
    <property type="component" value="Unassembled WGS sequence"/>
</dbReference>
<dbReference type="PANTHER" id="PTHR34653:SF1">
    <property type="entry name" value="FLAGELLAR HOOK-BASAL BODY COMPLEX PROTEIN FLIE"/>
    <property type="match status" value="1"/>
</dbReference>
<dbReference type="GO" id="GO:0003774">
    <property type="term" value="F:cytoskeletal motor activity"/>
    <property type="evidence" value="ECO:0007669"/>
    <property type="project" value="InterPro"/>
</dbReference>
<gene>
    <name evidence="4" type="primary">fliE</name>
    <name evidence="5" type="ORF">I5677_13860</name>
</gene>
<organism evidence="5 6">
    <name type="scientific">Mobilitalea sibirica</name>
    <dbReference type="NCBI Taxonomy" id="1462919"/>
    <lineage>
        <taxon>Bacteria</taxon>
        <taxon>Bacillati</taxon>
        <taxon>Bacillota</taxon>
        <taxon>Clostridia</taxon>
        <taxon>Lachnospirales</taxon>
        <taxon>Lachnospiraceae</taxon>
        <taxon>Mobilitalea</taxon>
    </lineage>
</organism>
<accession>A0A8J7KXN0</accession>
<proteinExistence type="inferred from homology"/>
<dbReference type="Pfam" id="PF02049">
    <property type="entry name" value="FliE"/>
    <property type="match status" value="1"/>
</dbReference>
<evidence type="ECO:0000256" key="4">
    <source>
        <dbReference type="HAMAP-Rule" id="MF_00724"/>
    </source>
</evidence>
<dbReference type="GO" id="GO:0009425">
    <property type="term" value="C:bacterial-type flagellum basal body"/>
    <property type="evidence" value="ECO:0007669"/>
    <property type="project" value="UniProtKB-SubCell"/>
</dbReference>
<evidence type="ECO:0000313" key="6">
    <source>
        <dbReference type="Proteomes" id="UP000623269"/>
    </source>
</evidence>
<keyword evidence="5" id="KW-0282">Flagellum</keyword>
<dbReference type="HAMAP" id="MF_00724">
    <property type="entry name" value="FliE"/>
    <property type="match status" value="1"/>
</dbReference>
<sequence length="103" mass="11288">MNIASVGNLSEFSKYGIDSATKAKENRNATFESLFQAAVGLVKETNNYANAAEEAEMAFSLGLMDNTHDLQVAQQKANLSLQYTVAIRNGVMDAYKEIMALQF</sequence>
<evidence type="ECO:0000256" key="3">
    <source>
        <dbReference type="ARBA" id="ARBA00023143"/>
    </source>
</evidence>
<evidence type="ECO:0000313" key="5">
    <source>
        <dbReference type="EMBL" id="MBH1941982.1"/>
    </source>
</evidence>
<keyword evidence="3 4" id="KW-0975">Bacterial flagellum</keyword>
<dbReference type="PANTHER" id="PTHR34653">
    <property type="match status" value="1"/>
</dbReference>
<dbReference type="InterPro" id="IPR001624">
    <property type="entry name" value="FliE"/>
</dbReference>
<reference evidence="5" key="1">
    <citation type="submission" date="2020-12" db="EMBL/GenBank/DDBJ databases">
        <title>M. sibirica DSM 26468T genome.</title>
        <authorList>
            <person name="Thieme N."/>
            <person name="Rettenmaier R."/>
            <person name="Zverlov V."/>
            <person name="Liebl W."/>
        </authorList>
    </citation>
    <scope>NUCLEOTIDE SEQUENCE</scope>
    <source>
        <strain evidence="5">DSM 26468</strain>
    </source>
</reference>
<comment type="subcellular location">
    <subcellularLocation>
        <location evidence="1 4">Bacterial flagellum basal body</location>
    </subcellularLocation>
</comment>
<dbReference type="RefSeq" id="WP_197662229.1">
    <property type="nucleotide sequence ID" value="NZ_JAEAGR010000016.1"/>
</dbReference>
<keyword evidence="5" id="KW-0969">Cilium</keyword>
<dbReference type="GO" id="GO:0005198">
    <property type="term" value="F:structural molecule activity"/>
    <property type="evidence" value="ECO:0007669"/>
    <property type="project" value="InterPro"/>
</dbReference>
<comment type="caution">
    <text evidence="5">The sequence shown here is derived from an EMBL/GenBank/DDBJ whole genome shotgun (WGS) entry which is preliminary data.</text>
</comment>
<protein>
    <recommendedName>
        <fullName evidence="4">Flagellar hook-basal body complex protein FliE</fullName>
    </recommendedName>
</protein>
<dbReference type="AlphaFoldDB" id="A0A8J7KXN0"/>
<dbReference type="EMBL" id="JAEAGR010000016">
    <property type="protein sequence ID" value="MBH1941982.1"/>
    <property type="molecule type" value="Genomic_DNA"/>
</dbReference>
<keyword evidence="6" id="KW-1185">Reference proteome</keyword>
<dbReference type="GO" id="GO:0071973">
    <property type="term" value="P:bacterial-type flagellum-dependent cell motility"/>
    <property type="evidence" value="ECO:0007669"/>
    <property type="project" value="InterPro"/>
</dbReference>
<evidence type="ECO:0000256" key="2">
    <source>
        <dbReference type="ARBA" id="ARBA00009272"/>
    </source>
</evidence>
<name>A0A8J7KXN0_9FIRM</name>
<evidence type="ECO:0000256" key="1">
    <source>
        <dbReference type="ARBA" id="ARBA00004117"/>
    </source>
</evidence>
<comment type="similarity">
    <text evidence="2 4">Belongs to the FliE family.</text>
</comment>
<keyword evidence="5" id="KW-0966">Cell projection</keyword>